<evidence type="ECO:0000313" key="1">
    <source>
        <dbReference type="EMBL" id="NVI42820.1"/>
    </source>
</evidence>
<reference evidence="1" key="1">
    <citation type="submission" date="2020-06" db="EMBL/GenBank/DDBJ databases">
        <title>Whole Genome Sequence of Bradyrhizobium sp. Strain 1S1.</title>
        <authorList>
            <person name="Bromfield E.S.P."/>
            <person name="Cloutier S."/>
        </authorList>
    </citation>
    <scope>NUCLEOTIDE SEQUENCE [LARGE SCALE GENOMIC DNA]</scope>
    <source>
        <strain evidence="1">1S1</strain>
    </source>
</reference>
<sequence>MSIQSFQYPMPWLSVSRLRRRKSDPQGERLALIGVQAAAEGVGSPDSDQVQFWSEIPDRPLISQLSGKEGIHA</sequence>
<protein>
    <submittedName>
        <fullName evidence="1">Uncharacterized protein</fullName>
    </submittedName>
</protein>
<dbReference type="AlphaFoldDB" id="A0A973VWU7"/>
<dbReference type="EMBL" id="JAAOLE020000001">
    <property type="protein sequence ID" value="NVI42820.1"/>
    <property type="molecule type" value="Genomic_DNA"/>
</dbReference>
<accession>A0A973VWU7</accession>
<proteinExistence type="predicted"/>
<gene>
    <name evidence="1" type="ORF">HAP48_006835</name>
</gene>
<comment type="caution">
    <text evidence="1">The sequence shown here is derived from an EMBL/GenBank/DDBJ whole genome shotgun (WGS) entry which is preliminary data.</text>
</comment>
<organism evidence="1">
    <name type="scientific">Bradyrhizobium septentrionale</name>
    <dbReference type="NCBI Taxonomy" id="1404411"/>
    <lineage>
        <taxon>Bacteria</taxon>
        <taxon>Pseudomonadati</taxon>
        <taxon>Pseudomonadota</taxon>
        <taxon>Alphaproteobacteria</taxon>
        <taxon>Hyphomicrobiales</taxon>
        <taxon>Nitrobacteraceae</taxon>
        <taxon>Bradyrhizobium</taxon>
    </lineage>
</organism>
<dbReference type="RefSeq" id="WP_176399229.1">
    <property type="nucleotide sequence ID" value="NZ_CP088285.1"/>
</dbReference>
<name>A0A973VWU7_9BRAD</name>